<keyword evidence="3" id="KW-1185">Reference proteome</keyword>
<evidence type="ECO:0000256" key="1">
    <source>
        <dbReference type="SAM" id="MobiDB-lite"/>
    </source>
</evidence>
<feature type="compositionally biased region" description="Polar residues" evidence="1">
    <location>
        <begin position="155"/>
        <end position="172"/>
    </location>
</feature>
<feature type="compositionally biased region" description="Polar residues" evidence="1">
    <location>
        <begin position="21"/>
        <end position="36"/>
    </location>
</feature>
<feature type="compositionally biased region" description="Polar residues" evidence="1">
    <location>
        <begin position="1"/>
        <end position="10"/>
    </location>
</feature>
<sequence length="209" mass="23498">MPSHAQQNENLYKDSPHHVQSAGTSNDYPSESLQQLQYQDSYRTYIDMQSSTSMVTPQSTQNFQNANVVAPALAQDMASHTCNPNFSRRDAYTYENQQYQNSTRGLQSSSATEISQNWNHQSISPSMQNSVSPDVLMSHGALTHQYQNKDMPRVNQNSESQQNMGSASQNFDQIGGGKMPNDTSMDTVQTRDYQERDNPTDDYVYASKG</sequence>
<feature type="compositionally biased region" description="Polar residues" evidence="1">
    <location>
        <begin position="181"/>
        <end position="191"/>
    </location>
</feature>
<proteinExistence type="predicted"/>
<feature type="region of interest" description="Disordered" evidence="1">
    <location>
        <begin position="155"/>
        <end position="209"/>
    </location>
</feature>
<dbReference type="AlphaFoldDB" id="A0A803LXF7"/>
<reference evidence="2" key="1">
    <citation type="journal article" date="2017" name="Nature">
        <title>The genome of Chenopodium quinoa.</title>
        <authorList>
            <person name="Jarvis D.E."/>
            <person name="Ho Y.S."/>
            <person name="Lightfoot D.J."/>
            <person name="Schmoeckel S.M."/>
            <person name="Li B."/>
            <person name="Borm T.J.A."/>
            <person name="Ohyanagi H."/>
            <person name="Mineta K."/>
            <person name="Michell C.T."/>
            <person name="Saber N."/>
            <person name="Kharbatia N.M."/>
            <person name="Rupper R.R."/>
            <person name="Sharp A.R."/>
            <person name="Dally N."/>
            <person name="Boughton B.A."/>
            <person name="Woo Y.H."/>
            <person name="Gao G."/>
            <person name="Schijlen E.G.W.M."/>
            <person name="Guo X."/>
            <person name="Momin A.A."/>
            <person name="Negrao S."/>
            <person name="Al-Babili S."/>
            <person name="Gehring C."/>
            <person name="Roessner U."/>
            <person name="Jung C."/>
            <person name="Murphy K."/>
            <person name="Arold S.T."/>
            <person name="Gojobori T."/>
            <person name="van der Linden C.G."/>
            <person name="van Loo E.N."/>
            <person name="Jellen E.N."/>
            <person name="Maughan P.J."/>
            <person name="Tester M."/>
        </authorList>
    </citation>
    <scope>NUCLEOTIDE SEQUENCE [LARGE SCALE GENOMIC DNA]</scope>
    <source>
        <strain evidence="2">cv. PI 614886</strain>
    </source>
</reference>
<evidence type="ECO:0000313" key="2">
    <source>
        <dbReference type="EnsemblPlants" id="AUR62020158-RA:cds"/>
    </source>
</evidence>
<feature type="region of interest" description="Disordered" evidence="1">
    <location>
        <begin position="1"/>
        <end position="36"/>
    </location>
</feature>
<reference evidence="2" key="2">
    <citation type="submission" date="2021-03" db="UniProtKB">
        <authorList>
            <consortium name="EnsemblPlants"/>
        </authorList>
    </citation>
    <scope>IDENTIFICATION</scope>
</reference>
<organism evidence="2 3">
    <name type="scientific">Chenopodium quinoa</name>
    <name type="common">Quinoa</name>
    <dbReference type="NCBI Taxonomy" id="63459"/>
    <lineage>
        <taxon>Eukaryota</taxon>
        <taxon>Viridiplantae</taxon>
        <taxon>Streptophyta</taxon>
        <taxon>Embryophyta</taxon>
        <taxon>Tracheophyta</taxon>
        <taxon>Spermatophyta</taxon>
        <taxon>Magnoliopsida</taxon>
        <taxon>eudicotyledons</taxon>
        <taxon>Gunneridae</taxon>
        <taxon>Pentapetalae</taxon>
        <taxon>Caryophyllales</taxon>
        <taxon>Chenopodiaceae</taxon>
        <taxon>Chenopodioideae</taxon>
        <taxon>Atripliceae</taxon>
        <taxon>Chenopodium</taxon>
    </lineage>
</organism>
<evidence type="ECO:0000313" key="3">
    <source>
        <dbReference type="Proteomes" id="UP000596660"/>
    </source>
</evidence>
<accession>A0A803LXF7</accession>
<dbReference type="Gramene" id="AUR62020158-RA">
    <property type="protein sequence ID" value="AUR62020158-RA:cds"/>
    <property type="gene ID" value="AUR62020158"/>
</dbReference>
<name>A0A803LXF7_CHEQI</name>
<protein>
    <submittedName>
        <fullName evidence="2">Uncharacterized protein</fullName>
    </submittedName>
</protein>
<dbReference type="Proteomes" id="UP000596660">
    <property type="component" value="Unplaced"/>
</dbReference>
<dbReference type="EnsemblPlants" id="AUR62020158-RA">
    <property type="protein sequence ID" value="AUR62020158-RA:cds"/>
    <property type="gene ID" value="AUR62020158"/>
</dbReference>